<reference evidence="1 2" key="1">
    <citation type="journal article" date="2023" name="G3 (Bethesda)">
        <title>A chromosome-length genome assembly and annotation of blackberry (Rubus argutus, cv. 'Hillquist').</title>
        <authorList>
            <person name="Bruna T."/>
            <person name="Aryal R."/>
            <person name="Dudchenko O."/>
            <person name="Sargent D.J."/>
            <person name="Mead D."/>
            <person name="Buti M."/>
            <person name="Cavallini A."/>
            <person name="Hytonen T."/>
            <person name="Andres J."/>
            <person name="Pham M."/>
            <person name="Weisz D."/>
            <person name="Mascagni F."/>
            <person name="Usai G."/>
            <person name="Natali L."/>
            <person name="Bassil N."/>
            <person name="Fernandez G.E."/>
            <person name="Lomsadze A."/>
            <person name="Armour M."/>
            <person name="Olukolu B."/>
            <person name="Poorten T."/>
            <person name="Britton C."/>
            <person name="Davik J."/>
            <person name="Ashrafi H."/>
            <person name="Aiden E.L."/>
            <person name="Borodovsky M."/>
            <person name="Worthington M."/>
        </authorList>
    </citation>
    <scope>NUCLEOTIDE SEQUENCE [LARGE SCALE GENOMIC DNA]</scope>
    <source>
        <strain evidence="1">PI 553951</strain>
    </source>
</reference>
<dbReference type="EMBL" id="JBEDUW010000001">
    <property type="protein sequence ID" value="KAK9949460.1"/>
    <property type="molecule type" value="Genomic_DNA"/>
</dbReference>
<accession>A0AAW1YLB1</accession>
<evidence type="ECO:0000313" key="2">
    <source>
        <dbReference type="Proteomes" id="UP001457282"/>
    </source>
</evidence>
<comment type="caution">
    <text evidence="1">The sequence shown here is derived from an EMBL/GenBank/DDBJ whole genome shotgun (WGS) entry which is preliminary data.</text>
</comment>
<sequence>MSTITSSTGLWRSSSRVLVIPRGVHRNLLSSSTRKSQQGFTANPSLLSLSIGQRSSALSRSNVRVNKIVCNVSGVPTPPGAPSHSWRGWMIGILLSVVIPFWRHKWGPLLAIKNQVDTVIDTVETVAEVVEAVAHKVEEVADGIADKLPEDGKLKAAVEAIEAIAKETAKDAHIMDELIENVEAVEDKVENFFDSAMDGAGEQVTKVDVGGGGSEGNVEEKKIQ</sequence>
<dbReference type="Proteomes" id="UP001457282">
    <property type="component" value="Unassembled WGS sequence"/>
</dbReference>
<dbReference type="PANTHER" id="PTHR33735">
    <property type="entry name" value="EXPRESSED PROTEIN"/>
    <property type="match status" value="1"/>
</dbReference>
<dbReference type="AlphaFoldDB" id="A0AAW1YLB1"/>
<gene>
    <name evidence="1" type="ORF">M0R45_004979</name>
</gene>
<proteinExistence type="predicted"/>
<organism evidence="1 2">
    <name type="scientific">Rubus argutus</name>
    <name type="common">Southern blackberry</name>
    <dbReference type="NCBI Taxonomy" id="59490"/>
    <lineage>
        <taxon>Eukaryota</taxon>
        <taxon>Viridiplantae</taxon>
        <taxon>Streptophyta</taxon>
        <taxon>Embryophyta</taxon>
        <taxon>Tracheophyta</taxon>
        <taxon>Spermatophyta</taxon>
        <taxon>Magnoliopsida</taxon>
        <taxon>eudicotyledons</taxon>
        <taxon>Gunneridae</taxon>
        <taxon>Pentapetalae</taxon>
        <taxon>rosids</taxon>
        <taxon>fabids</taxon>
        <taxon>Rosales</taxon>
        <taxon>Rosaceae</taxon>
        <taxon>Rosoideae</taxon>
        <taxon>Rosoideae incertae sedis</taxon>
        <taxon>Rubus</taxon>
    </lineage>
</organism>
<dbReference type="PANTHER" id="PTHR33735:SF14">
    <property type="entry name" value="PHAGE CAPSID SCAFFOLDING PROTEIN (GPO) SERINE PEPTIDASE"/>
    <property type="match status" value="1"/>
</dbReference>
<evidence type="ECO:0000313" key="1">
    <source>
        <dbReference type="EMBL" id="KAK9949460.1"/>
    </source>
</evidence>
<protein>
    <submittedName>
        <fullName evidence="1">Uncharacterized protein</fullName>
    </submittedName>
</protein>
<name>A0AAW1YLB1_RUBAR</name>
<keyword evidence="2" id="KW-1185">Reference proteome</keyword>